<sequence length="120" mass="13257">MATTARANTAGGSFAIANDFDTALVVIPGIEAMRAAANFAMRAQNQLRTCEYQELMQAVHDAGSLLPKKRNQEGQYEWPEEAREIGNKMEEILKDYDTLAGGFRQFVENGHTATMAVNRC</sequence>
<organism evidence="1 2">
    <name type="scientific">Fusarium decemcellulare</name>
    <dbReference type="NCBI Taxonomy" id="57161"/>
    <lineage>
        <taxon>Eukaryota</taxon>
        <taxon>Fungi</taxon>
        <taxon>Dikarya</taxon>
        <taxon>Ascomycota</taxon>
        <taxon>Pezizomycotina</taxon>
        <taxon>Sordariomycetes</taxon>
        <taxon>Hypocreomycetidae</taxon>
        <taxon>Hypocreales</taxon>
        <taxon>Nectriaceae</taxon>
        <taxon>Fusarium</taxon>
        <taxon>Fusarium decemcellulare species complex</taxon>
    </lineage>
</organism>
<protein>
    <submittedName>
        <fullName evidence="1">Uncharacterized protein</fullName>
    </submittedName>
</protein>
<dbReference type="EMBL" id="JANRMS010001325">
    <property type="protein sequence ID" value="KAJ3529118.1"/>
    <property type="molecule type" value="Genomic_DNA"/>
</dbReference>
<keyword evidence="2" id="KW-1185">Reference proteome</keyword>
<comment type="caution">
    <text evidence="1">The sequence shown here is derived from an EMBL/GenBank/DDBJ whole genome shotgun (WGS) entry which is preliminary data.</text>
</comment>
<accession>A0ACC1S0C3</accession>
<proteinExistence type="predicted"/>
<gene>
    <name evidence="1" type="ORF">NM208_g9900</name>
</gene>
<evidence type="ECO:0000313" key="1">
    <source>
        <dbReference type="EMBL" id="KAJ3529118.1"/>
    </source>
</evidence>
<name>A0ACC1S0C3_9HYPO</name>
<dbReference type="Proteomes" id="UP001148629">
    <property type="component" value="Unassembled WGS sequence"/>
</dbReference>
<reference evidence="1" key="1">
    <citation type="submission" date="2022-08" db="EMBL/GenBank/DDBJ databases">
        <title>Genome Sequence of Fusarium decemcellulare.</title>
        <authorList>
            <person name="Buettner E."/>
        </authorList>
    </citation>
    <scope>NUCLEOTIDE SEQUENCE</scope>
    <source>
        <strain evidence="1">Babe19</strain>
    </source>
</reference>
<evidence type="ECO:0000313" key="2">
    <source>
        <dbReference type="Proteomes" id="UP001148629"/>
    </source>
</evidence>